<keyword evidence="11" id="KW-0175">Coiled coil</keyword>
<name>A0AA38J4U3_9CUCU</name>
<keyword evidence="4 10" id="KW-0812">Transmembrane</keyword>
<organism evidence="12 13">
    <name type="scientific">Zophobas morio</name>
    <dbReference type="NCBI Taxonomy" id="2755281"/>
    <lineage>
        <taxon>Eukaryota</taxon>
        <taxon>Metazoa</taxon>
        <taxon>Ecdysozoa</taxon>
        <taxon>Arthropoda</taxon>
        <taxon>Hexapoda</taxon>
        <taxon>Insecta</taxon>
        <taxon>Pterygota</taxon>
        <taxon>Neoptera</taxon>
        <taxon>Endopterygota</taxon>
        <taxon>Coleoptera</taxon>
        <taxon>Polyphaga</taxon>
        <taxon>Cucujiformia</taxon>
        <taxon>Tenebrionidae</taxon>
        <taxon>Zophobas</taxon>
    </lineage>
</organism>
<comment type="similarity">
    <text evidence="10">Belongs to the insect chemoreceptor superfamily. Heteromeric odorant receptor channel (TC 1.A.69) family.</text>
</comment>
<evidence type="ECO:0000313" key="13">
    <source>
        <dbReference type="Proteomes" id="UP001168821"/>
    </source>
</evidence>
<keyword evidence="7 10" id="KW-0472">Membrane</keyword>
<keyword evidence="8 10" id="KW-0675">Receptor</keyword>
<dbReference type="PANTHER" id="PTHR21137:SF35">
    <property type="entry name" value="ODORANT RECEPTOR 19A-RELATED"/>
    <property type="match status" value="1"/>
</dbReference>
<evidence type="ECO:0000256" key="6">
    <source>
        <dbReference type="ARBA" id="ARBA00022989"/>
    </source>
</evidence>
<keyword evidence="3 10" id="KW-0716">Sensory transduction</keyword>
<keyword evidence="5 10" id="KW-0552">Olfaction</keyword>
<gene>
    <name evidence="12" type="ORF">Zmor_002405</name>
</gene>
<evidence type="ECO:0000256" key="10">
    <source>
        <dbReference type="RuleBase" id="RU351113"/>
    </source>
</evidence>
<comment type="caution">
    <text evidence="10">Lacks conserved residue(s) required for the propagation of feature annotation.</text>
</comment>
<dbReference type="Pfam" id="PF02949">
    <property type="entry name" value="7tm_6"/>
    <property type="match status" value="1"/>
</dbReference>
<dbReference type="GO" id="GO:0005549">
    <property type="term" value="F:odorant binding"/>
    <property type="evidence" value="ECO:0007669"/>
    <property type="project" value="InterPro"/>
</dbReference>
<reference evidence="12" key="1">
    <citation type="journal article" date="2023" name="G3 (Bethesda)">
        <title>Whole genome assemblies of Zophobas morio and Tenebrio molitor.</title>
        <authorList>
            <person name="Kaur S."/>
            <person name="Stinson S.A."/>
            <person name="diCenzo G.C."/>
        </authorList>
    </citation>
    <scope>NUCLEOTIDE SEQUENCE</scope>
    <source>
        <strain evidence="12">QUZm001</strain>
    </source>
</reference>
<comment type="subcellular location">
    <subcellularLocation>
        <location evidence="1 10">Cell membrane</location>
        <topology evidence="1 10">Multi-pass membrane protein</topology>
    </subcellularLocation>
</comment>
<keyword evidence="9 10" id="KW-0807">Transducer</keyword>
<dbReference type="InterPro" id="IPR004117">
    <property type="entry name" value="7tm6_olfct_rcpt"/>
</dbReference>
<protein>
    <recommendedName>
        <fullName evidence="10">Odorant receptor</fullName>
    </recommendedName>
</protein>
<dbReference type="EMBL" id="JALNTZ010000001">
    <property type="protein sequence ID" value="KAJ3666993.1"/>
    <property type="molecule type" value="Genomic_DNA"/>
</dbReference>
<keyword evidence="6 10" id="KW-1133">Transmembrane helix</keyword>
<feature type="transmembrane region" description="Helical" evidence="10">
    <location>
        <begin position="294"/>
        <end position="316"/>
    </location>
</feature>
<keyword evidence="13" id="KW-1185">Reference proteome</keyword>
<feature type="transmembrane region" description="Helical" evidence="10">
    <location>
        <begin position="36"/>
        <end position="56"/>
    </location>
</feature>
<dbReference type="GO" id="GO:0007165">
    <property type="term" value="P:signal transduction"/>
    <property type="evidence" value="ECO:0007669"/>
    <property type="project" value="UniProtKB-KW"/>
</dbReference>
<dbReference type="GO" id="GO:0005886">
    <property type="term" value="C:plasma membrane"/>
    <property type="evidence" value="ECO:0007669"/>
    <property type="project" value="UniProtKB-SubCell"/>
</dbReference>
<accession>A0AA38J4U3</accession>
<sequence>MPSVIHQSFHVNLKAMRFFFLYPPDKYKTLYRIHTYIMYFVLVVPIPILECLFLFLQENLRFAQFADSVFLLAELVCFVLKLYPFLNNSERIKKCIHYFDSAVFEVVRSEHEEILKECVKMCRRTSALFLAAVTGGFISWSSRPISWKNHVFPTDLWLPFDVKTAPRSYISCTYVYIVMGVGYGAYTSAAIDPLIAGLAYQATCQIKILKNNLQFLKEQVKDEFGKTTNLDSARENELVYEKIRKCVIHHNLILEFVKEYEHCFSQIALSQFVAGVVVLCLSCLQLTLVDLVSFDFLAMVMYLIAMLSESYLYCYFGTVLYEESNTIIDAIYLGKWYEYDVRCRKALILLMERAKRPMIVTCGKIVDMSLDTFTLILRRSYSLLAVLENYNIELN</sequence>
<evidence type="ECO:0000256" key="7">
    <source>
        <dbReference type="ARBA" id="ARBA00023136"/>
    </source>
</evidence>
<evidence type="ECO:0000256" key="2">
    <source>
        <dbReference type="ARBA" id="ARBA00022475"/>
    </source>
</evidence>
<dbReference type="Proteomes" id="UP001168821">
    <property type="component" value="Unassembled WGS sequence"/>
</dbReference>
<evidence type="ECO:0000256" key="5">
    <source>
        <dbReference type="ARBA" id="ARBA00022725"/>
    </source>
</evidence>
<evidence type="ECO:0000256" key="1">
    <source>
        <dbReference type="ARBA" id="ARBA00004651"/>
    </source>
</evidence>
<keyword evidence="2" id="KW-1003">Cell membrane</keyword>
<evidence type="ECO:0000256" key="4">
    <source>
        <dbReference type="ARBA" id="ARBA00022692"/>
    </source>
</evidence>
<proteinExistence type="inferred from homology"/>
<evidence type="ECO:0000313" key="12">
    <source>
        <dbReference type="EMBL" id="KAJ3666993.1"/>
    </source>
</evidence>
<evidence type="ECO:0000256" key="11">
    <source>
        <dbReference type="SAM" id="Coils"/>
    </source>
</evidence>
<feature type="transmembrane region" description="Helical" evidence="10">
    <location>
        <begin position="267"/>
        <end position="288"/>
    </location>
</feature>
<feature type="coiled-coil region" evidence="11">
    <location>
        <begin position="199"/>
        <end position="226"/>
    </location>
</feature>
<dbReference type="AlphaFoldDB" id="A0AA38J4U3"/>
<evidence type="ECO:0000256" key="3">
    <source>
        <dbReference type="ARBA" id="ARBA00022606"/>
    </source>
</evidence>
<evidence type="ECO:0000256" key="8">
    <source>
        <dbReference type="ARBA" id="ARBA00023170"/>
    </source>
</evidence>
<dbReference type="PANTHER" id="PTHR21137">
    <property type="entry name" value="ODORANT RECEPTOR"/>
    <property type="match status" value="1"/>
</dbReference>
<dbReference type="GO" id="GO:0004984">
    <property type="term" value="F:olfactory receptor activity"/>
    <property type="evidence" value="ECO:0007669"/>
    <property type="project" value="InterPro"/>
</dbReference>
<comment type="caution">
    <text evidence="12">The sequence shown here is derived from an EMBL/GenBank/DDBJ whole genome shotgun (WGS) entry which is preliminary data.</text>
</comment>
<evidence type="ECO:0000256" key="9">
    <source>
        <dbReference type="ARBA" id="ARBA00023224"/>
    </source>
</evidence>